<protein>
    <submittedName>
        <fullName evidence="1">Uncharacterized protein</fullName>
    </submittedName>
</protein>
<sequence length="142" mass="16638">MIATWQAYVPSIRMHRLLAPSSKSKTSDDCHRAFGKVLYEFYRFERLGRVRASFTFGGLELEVRFHADPVLFVIAGFSSVIEISPVLCCLRTDLRFKCDIRKSEPWHEFCCDWNQLLKCYEWASRVKENELHLLYGLNGRLV</sequence>
<keyword evidence="2" id="KW-1185">Reference proteome</keyword>
<comment type="caution">
    <text evidence="1">The sequence shown here is derived from an EMBL/GenBank/DDBJ whole genome shotgun (WGS) entry which is preliminary data.</text>
</comment>
<accession>A0AAN9LC22</accession>
<dbReference type="AlphaFoldDB" id="A0AAN9LC22"/>
<proteinExistence type="predicted"/>
<dbReference type="EMBL" id="JAYMYR010000012">
    <property type="protein sequence ID" value="KAK7331524.1"/>
    <property type="molecule type" value="Genomic_DNA"/>
</dbReference>
<gene>
    <name evidence="1" type="ORF">VNO80_31201</name>
</gene>
<evidence type="ECO:0000313" key="1">
    <source>
        <dbReference type="EMBL" id="KAK7331524.1"/>
    </source>
</evidence>
<name>A0AAN9LC22_PHACN</name>
<evidence type="ECO:0000313" key="2">
    <source>
        <dbReference type="Proteomes" id="UP001374584"/>
    </source>
</evidence>
<dbReference type="Proteomes" id="UP001374584">
    <property type="component" value="Unassembled WGS sequence"/>
</dbReference>
<reference evidence="1 2" key="1">
    <citation type="submission" date="2024-01" db="EMBL/GenBank/DDBJ databases">
        <title>The genomes of 5 underutilized Papilionoideae crops provide insights into root nodulation and disease resistanc.</title>
        <authorList>
            <person name="Jiang F."/>
        </authorList>
    </citation>
    <scope>NUCLEOTIDE SEQUENCE [LARGE SCALE GENOMIC DNA]</scope>
    <source>
        <strain evidence="1">JINMINGXINNONG_FW02</strain>
        <tissue evidence="1">Leaves</tissue>
    </source>
</reference>
<organism evidence="1 2">
    <name type="scientific">Phaseolus coccineus</name>
    <name type="common">Scarlet runner bean</name>
    <name type="synonym">Phaseolus multiflorus</name>
    <dbReference type="NCBI Taxonomy" id="3886"/>
    <lineage>
        <taxon>Eukaryota</taxon>
        <taxon>Viridiplantae</taxon>
        <taxon>Streptophyta</taxon>
        <taxon>Embryophyta</taxon>
        <taxon>Tracheophyta</taxon>
        <taxon>Spermatophyta</taxon>
        <taxon>Magnoliopsida</taxon>
        <taxon>eudicotyledons</taxon>
        <taxon>Gunneridae</taxon>
        <taxon>Pentapetalae</taxon>
        <taxon>rosids</taxon>
        <taxon>fabids</taxon>
        <taxon>Fabales</taxon>
        <taxon>Fabaceae</taxon>
        <taxon>Papilionoideae</taxon>
        <taxon>50 kb inversion clade</taxon>
        <taxon>NPAAA clade</taxon>
        <taxon>indigoferoid/millettioid clade</taxon>
        <taxon>Phaseoleae</taxon>
        <taxon>Phaseolus</taxon>
    </lineage>
</organism>